<evidence type="ECO:0000313" key="2">
    <source>
        <dbReference type="EMBL" id="KAF9622905.1"/>
    </source>
</evidence>
<dbReference type="GO" id="GO:0005739">
    <property type="term" value="C:mitochondrion"/>
    <property type="evidence" value="ECO:0007669"/>
    <property type="project" value="TreeGrafter"/>
</dbReference>
<accession>A0A835IS91</accession>
<name>A0A835IS91_9MAGN</name>
<reference evidence="2 3" key="1">
    <citation type="submission" date="2020-10" db="EMBL/GenBank/DDBJ databases">
        <title>The Coptis chinensis genome and diversification of protoberbering-type alkaloids.</title>
        <authorList>
            <person name="Wang B."/>
            <person name="Shu S."/>
            <person name="Song C."/>
            <person name="Liu Y."/>
        </authorList>
    </citation>
    <scope>NUCLEOTIDE SEQUENCE [LARGE SCALE GENOMIC DNA]</scope>
    <source>
        <strain evidence="2">HL-2020</strain>
        <tissue evidence="2">Leaf</tissue>
    </source>
</reference>
<dbReference type="GO" id="GO:0071949">
    <property type="term" value="F:FAD binding"/>
    <property type="evidence" value="ECO:0007669"/>
    <property type="project" value="InterPro"/>
</dbReference>
<comment type="caution">
    <text evidence="2">The sequence shown here is derived from an EMBL/GenBank/DDBJ whole genome shotgun (WGS) entry which is preliminary data.</text>
</comment>
<dbReference type="GO" id="GO:0016120">
    <property type="term" value="P:carotene biosynthetic process"/>
    <property type="evidence" value="ECO:0007669"/>
    <property type="project" value="TreeGrafter"/>
</dbReference>
<dbReference type="PANTHER" id="PTHR43876">
    <property type="entry name" value="UBIQUINONE BIOSYNTHESIS MONOOXYGENASE COQ6, MITOCHONDRIAL"/>
    <property type="match status" value="1"/>
</dbReference>
<dbReference type="InterPro" id="IPR036188">
    <property type="entry name" value="FAD/NAD-bd_sf"/>
</dbReference>
<dbReference type="PRINTS" id="PR00420">
    <property type="entry name" value="RNGMNOXGNASE"/>
</dbReference>
<organism evidence="2 3">
    <name type="scientific">Coptis chinensis</name>
    <dbReference type="NCBI Taxonomy" id="261450"/>
    <lineage>
        <taxon>Eukaryota</taxon>
        <taxon>Viridiplantae</taxon>
        <taxon>Streptophyta</taxon>
        <taxon>Embryophyta</taxon>
        <taxon>Tracheophyta</taxon>
        <taxon>Spermatophyta</taxon>
        <taxon>Magnoliopsida</taxon>
        <taxon>Ranunculales</taxon>
        <taxon>Ranunculaceae</taxon>
        <taxon>Coptidoideae</taxon>
        <taxon>Coptis</taxon>
    </lineage>
</organism>
<dbReference type="Proteomes" id="UP000631114">
    <property type="component" value="Unassembled WGS sequence"/>
</dbReference>
<dbReference type="Pfam" id="PF01494">
    <property type="entry name" value="FAD_binding_3"/>
    <property type="match status" value="1"/>
</dbReference>
<gene>
    <name evidence="2" type="ORF">IFM89_035138</name>
</gene>
<dbReference type="InterPro" id="IPR002938">
    <property type="entry name" value="FAD-bd"/>
</dbReference>
<dbReference type="PANTHER" id="PTHR43876:SF7">
    <property type="entry name" value="UBIQUINONE BIOSYNTHESIS MONOOXYGENASE COQ6, MITOCHONDRIAL"/>
    <property type="match status" value="1"/>
</dbReference>
<dbReference type="InterPro" id="IPR051205">
    <property type="entry name" value="UbiH/COQ6_monooxygenase"/>
</dbReference>
<keyword evidence="3" id="KW-1185">Reference proteome</keyword>
<dbReference type="SUPFAM" id="SSF51905">
    <property type="entry name" value="FAD/NAD(P)-binding domain"/>
    <property type="match status" value="1"/>
</dbReference>
<protein>
    <recommendedName>
        <fullName evidence="1">FAD-binding domain-containing protein</fullName>
    </recommendedName>
</protein>
<evidence type="ECO:0000313" key="3">
    <source>
        <dbReference type="Proteomes" id="UP000631114"/>
    </source>
</evidence>
<dbReference type="GO" id="GO:0016123">
    <property type="term" value="P:xanthophyll biosynthetic process"/>
    <property type="evidence" value="ECO:0007669"/>
    <property type="project" value="TreeGrafter"/>
</dbReference>
<evidence type="ECO:0000259" key="1">
    <source>
        <dbReference type="Pfam" id="PF01494"/>
    </source>
</evidence>
<dbReference type="AlphaFoldDB" id="A0A835IS91"/>
<dbReference type="InterPro" id="IPR018168">
    <property type="entry name" value="Ubi_Hdrlase_CS"/>
</dbReference>
<dbReference type="EMBL" id="JADFTS010000002">
    <property type="protein sequence ID" value="KAF9622905.1"/>
    <property type="molecule type" value="Genomic_DNA"/>
</dbReference>
<dbReference type="Gene3D" id="3.50.50.60">
    <property type="entry name" value="FAD/NAD(P)-binding domain"/>
    <property type="match status" value="1"/>
</dbReference>
<sequence>MVFPLSLKHTNEYAINRVVLIGDATHTVHPLAGQGVNLGFGDACALSKIIADGIGVGADLGEVLVSYFTNMLTTGGSSTLEFKPVELQYAQVGPVL</sequence>
<dbReference type="PROSITE" id="PS01304">
    <property type="entry name" value="UBIH"/>
    <property type="match status" value="1"/>
</dbReference>
<dbReference type="OrthoDB" id="683240at2759"/>
<feature type="domain" description="FAD-binding" evidence="1">
    <location>
        <begin position="8"/>
        <end position="52"/>
    </location>
</feature>
<proteinExistence type="predicted"/>